<feature type="domain" description="Retrovirus-related Pol polyprotein from transposon TNT 1-94-like beta-barrel" evidence="3">
    <location>
        <begin position="95"/>
        <end position="136"/>
    </location>
</feature>
<dbReference type="OrthoDB" id="1166159at2759"/>
<evidence type="ECO:0000313" key="5">
    <source>
        <dbReference type="Proteomes" id="UP000257109"/>
    </source>
</evidence>
<sequence>MKIDNSAKGLNVMRDQSEKPNFKGNKHKLKSKNQSQSNFKSFHYHKKRHLKENYHKRRNKESKKTQELCDAVIVIEGYNYAKVLVVSNTEIEKDWVMDSGCTYHICLRKDYFESINLNEAGVVLLGNNKSCKASFSINIEHGFMNISNDDKVVSKGTKRNGLYILNGSTVIAQLVKTSIDKTRLWHIRQRHVSEKNLLELAKQNLLNGEKIKKLELWDHCILGKT</sequence>
<evidence type="ECO:0000259" key="2">
    <source>
        <dbReference type="Pfam" id="PF13976"/>
    </source>
</evidence>
<accession>A0A371HS27</accession>
<dbReference type="Pfam" id="PF22936">
    <property type="entry name" value="Pol_BBD"/>
    <property type="match status" value="1"/>
</dbReference>
<dbReference type="EMBL" id="QJKJ01001852">
    <property type="protein sequence ID" value="RDY05565.1"/>
    <property type="molecule type" value="Genomic_DNA"/>
</dbReference>
<protein>
    <submittedName>
        <fullName evidence="4">Mitochondrial protein</fullName>
    </submittedName>
</protein>
<evidence type="ECO:0000259" key="3">
    <source>
        <dbReference type="Pfam" id="PF22936"/>
    </source>
</evidence>
<dbReference type="Proteomes" id="UP000257109">
    <property type="component" value="Unassembled WGS sequence"/>
</dbReference>
<dbReference type="InterPro" id="IPR054722">
    <property type="entry name" value="PolX-like_BBD"/>
</dbReference>
<feature type="compositionally biased region" description="Low complexity" evidence="1">
    <location>
        <begin position="32"/>
        <end position="41"/>
    </location>
</feature>
<evidence type="ECO:0000256" key="1">
    <source>
        <dbReference type="SAM" id="MobiDB-lite"/>
    </source>
</evidence>
<evidence type="ECO:0000313" key="4">
    <source>
        <dbReference type="EMBL" id="RDY05565.1"/>
    </source>
</evidence>
<feature type="domain" description="GAG-pre-integrase" evidence="2">
    <location>
        <begin position="161"/>
        <end position="224"/>
    </location>
</feature>
<gene>
    <name evidence="4" type="ORF">CR513_10576</name>
</gene>
<reference evidence="4" key="1">
    <citation type="submission" date="2018-05" db="EMBL/GenBank/DDBJ databases">
        <title>Draft genome of Mucuna pruriens seed.</title>
        <authorList>
            <person name="Nnadi N.E."/>
            <person name="Vos R."/>
            <person name="Hasami M.H."/>
            <person name="Devisetty U.K."/>
            <person name="Aguiy J.C."/>
        </authorList>
    </citation>
    <scope>NUCLEOTIDE SEQUENCE [LARGE SCALE GENOMIC DNA]</scope>
    <source>
        <strain evidence="4">JCA_2017</strain>
    </source>
</reference>
<name>A0A371HS27_MUCPR</name>
<dbReference type="AlphaFoldDB" id="A0A371HS27"/>
<proteinExistence type="predicted"/>
<organism evidence="4 5">
    <name type="scientific">Mucuna pruriens</name>
    <name type="common">Velvet bean</name>
    <name type="synonym">Dolichos pruriens</name>
    <dbReference type="NCBI Taxonomy" id="157652"/>
    <lineage>
        <taxon>Eukaryota</taxon>
        <taxon>Viridiplantae</taxon>
        <taxon>Streptophyta</taxon>
        <taxon>Embryophyta</taxon>
        <taxon>Tracheophyta</taxon>
        <taxon>Spermatophyta</taxon>
        <taxon>Magnoliopsida</taxon>
        <taxon>eudicotyledons</taxon>
        <taxon>Gunneridae</taxon>
        <taxon>Pentapetalae</taxon>
        <taxon>rosids</taxon>
        <taxon>fabids</taxon>
        <taxon>Fabales</taxon>
        <taxon>Fabaceae</taxon>
        <taxon>Papilionoideae</taxon>
        <taxon>50 kb inversion clade</taxon>
        <taxon>NPAAA clade</taxon>
        <taxon>indigoferoid/millettioid clade</taxon>
        <taxon>Phaseoleae</taxon>
        <taxon>Mucuna</taxon>
    </lineage>
</organism>
<dbReference type="Pfam" id="PF13976">
    <property type="entry name" value="gag_pre-integrs"/>
    <property type="match status" value="1"/>
</dbReference>
<feature type="non-terminal residue" evidence="4">
    <location>
        <position position="1"/>
    </location>
</feature>
<dbReference type="InterPro" id="IPR025724">
    <property type="entry name" value="GAG-pre-integrase_dom"/>
</dbReference>
<feature type="region of interest" description="Disordered" evidence="1">
    <location>
        <begin position="1"/>
        <end position="42"/>
    </location>
</feature>
<keyword evidence="5" id="KW-1185">Reference proteome</keyword>
<comment type="caution">
    <text evidence="4">The sequence shown here is derived from an EMBL/GenBank/DDBJ whole genome shotgun (WGS) entry which is preliminary data.</text>
</comment>